<dbReference type="AlphaFoldDB" id="A0A679JP87"/>
<sequence>MNLEQRVEFWEHAFICRALPEGDGRYAAELEHADEPVSRIEPVPDALRLHGTPGEALRHAKLHAMQWVHGRTGDAQGHF</sequence>
<proteinExistence type="predicted"/>
<accession>A0A679JP87</accession>
<evidence type="ECO:0000313" key="1">
    <source>
        <dbReference type="EMBL" id="CAA2109137.1"/>
    </source>
</evidence>
<gene>
    <name evidence="1" type="ORF">VVAX_05408</name>
</gene>
<dbReference type="EMBL" id="LR743508">
    <property type="protein sequence ID" value="CAA2109137.1"/>
    <property type="molecule type" value="Genomic_DNA"/>
</dbReference>
<reference evidence="1" key="1">
    <citation type="submission" date="2019-12" db="EMBL/GenBank/DDBJ databases">
        <authorList>
            <person name="Cremers G."/>
        </authorList>
    </citation>
    <scope>NUCLEOTIDE SEQUENCE</scope>
    <source>
        <strain evidence="1">Vvax</strain>
    </source>
</reference>
<dbReference type="RefSeq" id="WP_339093082.1">
    <property type="nucleotide sequence ID" value="NZ_LR743508.1"/>
</dbReference>
<name>A0A679JP87_VARPD</name>
<protein>
    <submittedName>
        <fullName evidence="1">Uncharacterized protein</fullName>
    </submittedName>
</protein>
<organism evidence="1">
    <name type="scientific">Variovorax paradoxus</name>
    <dbReference type="NCBI Taxonomy" id="34073"/>
    <lineage>
        <taxon>Bacteria</taxon>
        <taxon>Pseudomonadati</taxon>
        <taxon>Pseudomonadota</taxon>
        <taxon>Betaproteobacteria</taxon>
        <taxon>Burkholderiales</taxon>
        <taxon>Comamonadaceae</taxon>
        <taxon>Variovorax</taxon>
    </lineage>
</organism>